<evidence type="ECO:0000256" key="1">
    <source>
        <dbReference type="SAM" id="Coils"/>
    </source>
</evidence>
<accession>A0AAE3YTV7</accession>
<evidence type="ECO:0000313" key="3">
    <source>
        <dbReference type="EMBL" id="MDR7278537.1"/>
    </source>
</evidence>
<comment type="caution">
    <text evidence="3">The sequence shown here is derived from an EMBL/GenBank/DDBJ whole genome shotgun (WGS) entry which is preliminary data.</text>
</comment>
<feature type="compositionally biased region" description="Polar residues" evidence="2">
    <location>
        <begin position="199"/>
        <end position="210"/>
    </location>
</feature>
<feature type="region of interest" description="Disordered" evidence="2">
    <location>
        <begin position="176"/>
        <end position="210"/>
    </location>
</feature>
<keyword evidence="1" id="KW-0175">Coiled coil</keyword>
<dbReference type="AlphaFoldDB" id="A0AAE3YTV7"/>
<reference evidence="3" key="1">
    <citation type="submission" date="2023-07" db="EMBL/GenBank/DDBJ databases">
        <title>Sequencing the genomes of 1000 actinobacteria strains.</title>
        <authorList>
            <person name="Klenk H.-P."/>
        </authorList>
    </citation>
    <scope>NUCLEOTIDE SEQUENCE</scope>
    <source>
        <strain evidence="3">DSM 44707</strain>
    </source>
</reference>
<feature type="compositionally biased region" description="Low complexity" evidence="2">
    <location>
        <begin position="183"/>
        <end position="198"/>
    </location>
</feature>
<gene>
    <name evidence="3" type="ORF">J2S41_005315</name>
</gene>
<proteinExistence type="predicted"/>
<feature type="coiled-coil region" evidence="1">
    <location>
        <begin position="130"/>
        <end position="164"/>
    </location>
</feature>
<protein>
    <submittedName>
        <fullName evidence="3">Uncharacterized protein</fullName>
    </submittedName>
</protein>
<evidence type="ECO:0000256" key="2">
    <source>
        <dbReference type="SAM" id="MobiDB-lite"/>
    </source>
</evidence>
<name>A0AAE3YTV7_9ACTN</name>
<dbReference type="RefSeq" id="WP_310371515.1">
    <property type="nucleotide sequence ID" value="NZ_JAVDYB010000001.1"/>
</dbReference>
<evidence type="ECO:0000313" key="4">
    <source>
        <dbReference type="Proteomes" id="UP001183643"/>
    </source>
</evidence>
<dbReference type="Proteomes" id="UP001183643">
    <property type="component" value="Unassembled WGS sequence"/>
</dbReference>
<dbReference type="EMBL" id="JAVDYB010000001">
    <property type="protein sequence ID" value="MDR7278537.1"/>
    <property type="molecule type" value="Genomic_DNA"/>
</dbReference>
<organism evidence="3 4">
    <name type="scientific">Catenuloplanes atrovinosus</name>
    <dbReference type="NCBI Taxonomy" id="137266"/>
    <lineage>
        <taxon>Bacteria</taxon>
        <taxon>Bacillati</taxon>
        <taxon>Actinomycetota</taxon>
        <taxon>Actinomycetes</taxon>
        <taxon>Micromonosporales</taxon>
        <taxon>Micromonosporaceae</taxon>
        <taxon>Catenuloplanes</taxon>
    </lineage>
</organism>
<sequence length="210" mass="22126">MTAEENNGPAREVTPVFIPPLAATPTAGVGFWSSNDVNAARQPTEINSTSGDPGLNTEWDADSLDGAIRWLEEHSKYLGDRLLPAMSDDIGSWLTGPASAQGKSPFGTYPAAQAMAQRHLGHYQTAEQSVRTIAEELLQAAEALKQVKEKYETAERANEMSAQAFEQVFASEVQTGEYGSGSGYPATGTTATPASYPSDGTSSGDSAYGG</sequence>
<keyword evidence="4" id="KW-1185">Reference proteome</keyword>